<dbReference type="EMBL" id="MT117919">
    <property type="protein sequence ID" value="QJH88498.1"/>
    <property type="molecule type" value="Genomic_DNA"/>
</dbReference>
<feature type="transmembrane region" description="Helical" evidence="5">
    <location>
        <begin position="461"/>
        <end position="492"/>
    </location>
</feature>
<evidence type="ECO:0000256" key="5">
    <source>
        <dbReference type="SAM" id="Phobius"/>
    </source>
</evidence>
<gene>
    <name evidence="7" type="primary">nad2</name>
</gene>
<feature type="transmembrane region" description="Helical" evidence="5">
    <location>
        <begin position="276"/>
        <end position="298"/>
    </location>
</feature>
<dbReference type="PRINTS" id="PR00697">
    <property type="entry name" value="TMPROTEINSRA"/>
</dbReference>
<organism evidence="7">
    <name type="scientific">Pterocladiophila hemisphaerica</name>
    <dbReference type="NCBI Taxonomy" id="2712948"/>
    <lineage>
        <taxon>Eukaryota</taxon>
        <taxon>Rhodophyta</taxon>
        <taxon>Florideophyceae</taxon>
        <taxon>Rhodymeniophycidae</taxon>
        <taxon>Gracilariales</taxon>
        <taxon>Pterocladiophilaceae</taxon>
        <taxon>Pterocladiophila</taxon>
    </lineage>
</organism>
<keyword evidence="3 5" id="KW-1133">Transmembrane helix</keyword>
<protein>
    <submittedName>
        <fullName evidence="7">Nad2</fullName>
    </submittedName>
</protein>
<reference evidence="7" key="1">
    <citation type="journal article" date="2020" name="J. Phycol.">
        <title>The Organelle Genomes in the Photosynthetic Red Algal Parasite Pterocladiophila hemisphaerica (Florideophyceae, Rhodophyta) Have Elevated Substitution Rates and Extreme Gene Loss in the Plastid Genome.</title>
        <authorList>
            <person name="Preuss M."/>
            <person name="Verbruggen H."/>
            <person name="Zuccarello G.C."/>
        </authorList>
    </citation>
    <scope>NUCLEOTIDE SEQUENCE</scope>
</reference>
<feature type="transmembrane region" description="Helical" evidence="5">
    <location>
        <begin position="405"/>
        <end position="435"/>
    </location>
</feature>
<keyword evidence="7" id="KW-0496">Mitochondrion</keyword>
<feature type="transmembrane region" description="Helical" evidence="5">
    <location>
        <begin position="134"/>
        <end position="153"/>
    </location>
</feature>
<evidence type="ECO:0000259" key="6">
    <source>
        <dbReference type="Pfam" id="PF00361"/>
    </source>
</evidence>
<feature type="domain" description="NADH:quinone oxidoreductase/Mrp antiporter transmembrane" evidence="6">
    <location>
        <begin position="130"/>
        <end position="430"/>
    </location>
</feature>
<proteinExistence type="inferred from homology"/>
<dbReference type="InterPro" id="IPR000344">
    <property type="entry name" value="7TM_GPCR_serpentine_rcpt_Sra"/>
</dbReference>
<evidence type="ECO:0000256" key="2">
    <source>
        <dbReference type="ARBA" id="ARBA00022692"/>
    </source>
</evidence>
<dbReference type="HAMAP" id="MF_00445">
    <property type="entry name" value="NDH1_NuoN_1"/>
    <property type="match status" value="1"/>
</dbReference>
<accession>A0A6M3WWG4</accession>
<feature type="transmembrane region" description="Helical" evidence="5">
    <location>
        <begin position="165"/>
        <end position="189"/>
    </location>
</feature>
<dbReference type="GO" id="GO:0042773">
    <property type="term" value="P:ATP synthesis coupled electron transport"/>
    <property type="evidence" value="ECO:0007669"/>
    <property type="project" value="InterPro"/>
</dbReference>
<dbReference type="Pfam" id="PF00361">
    <property type="entry name" value="Proton_antipo_M"/>
    <property type="match status" value="1"/>
</dbReference>
<dbReference type="InterPro" id="IPR001750">
    <property type="entry name" value="ND/Mrp_TM"/>
</dbReference>
<feature type="transmembrane region" description="Helical" evidence="5">
    <location>
        <begin position="329"/>
        <end position="350"/>
    </location>
</feature>
<keyword evidence="4 5" id="KW-0472">Membrane</keyword>
<dbReference type="PANTHER" id="PTHR22773">
    <property type="entry name" value="NADH DEHYDROGENASE"/>
    <property type="match status" value="1"/>
</dbReference>
<feature type="transmembrane region" description="Helical" evidence="5">
    <location>
        <begin position="80"/>
        <end position="98"/>
    </location>
</feature>
<dbReference type="InterPro" id="IPR010096">
    <property type="entry name" value="NADH-Q_OxRdtase_suN/2"/>
</dbReference>
<dbReference type="GO" id="GO:0008137">
    <property type="term" value="F:NADH dehydrogenase (ubiquinone) activity"/>
    <property type="evidence" value="ECO:0007669"/>
    <property type="project" value="InterPro"/>
</dbReference>
<name>A0A6M3WWG4_9FLOR</name>
<evidence type="ECO:0000256" key="1">
    <source>
        <dbReference type="ARBA" id="ARBA00004141"/>
    </source>
</evidence>
<dbReference type="GO" id="GO:0004930">
    <property type="term" value="F:G protein-coupled receptor activity"/>
    <property type="evidence" value="ECO:0007669"/>
    <property type="project" value="InterPro"/>
</dbReference>
<geneLocation type="mitochondrion" evidence="7"/>
<feature type="transmembrane region" description="Helical" evidence="5">
    <location>
        <begin position="305"/>
        <end position="323"/>
    </location>
</feature>
<feature type="transmembrane region" description="Helical" evidence="5">
    <location>
        <begin position="209"/>
        <end position="234"/>
    </location>
</feature>
<evidence type="ECO:0000256" key="3">
    <source>
        <dbReference type="ARBA" id="ARBA00022989"/>
    </source>
</evidence>
<feature type="transmembrane region" description="Helical" evidence="5">
    <location>
        <begin position="246"/>
        <end position="270"/>
    </location>
</feature>
<feature type="transmembrane region" description="Helical" evidence="5">
    <location>
        <begin position="6"/>
        <end position="30"/>
    </location>
</feature>
<sequence>MYFLFNIYSIFIEIYLLINIIIILLYGVFFSTSRNFGYPLLSKNINNFVNLILVYSLILLQYQISLQNICWNYLILTNTFSYIIKYIIIILTFFWSIYALNYNQKNKIQIFEIWILILFSTTAFLFVIQSCDLLSLYLSIEYQSLILYILASSKRNSEFVIEAGLKYFILGAFASTFFLFGCSLIYGQTGLTNLLNLKSFFLLEYSNNYQINTGFILLISALFFKVGAAPFHIWTPDVYEGCPTPITLFIALLPKLSVFIVLIKIIILLFSNLIYIWREILFLVVFLSLLVGTMGTLCQEKWKRFFAFSSISHMGFIFLGFFSGDNLGLFSVLLYLLVYLITIFVFVLIFSHIKKYKNYHNFKQIRYLKEISSLSKQNPTLAFSLSVLLFSMAGIPPFGGFFIKFYILLSILTVKAIGISLIVIIFSCISCFYYLRLIKNMYFITKNDWCILENFSKKNSFLLGILIYFIFFFIFDLELLNLIIITMIVSFLI</sequence>
<evidence type="ECO:0000313" key="7">
    <source>
        <dbReference type="EMBL" id="QJH88498.1"/>
    </source>
</evidence>
<feature type="transmembrane region" description="Helical" evidence="5">
    <location>
        <begin position="51"/>
        <end position="74"/>
    </location>
</feature>
<keyword evidence="2 5" id="KW-0812">Transmembrane</keyword>
<feature type="transmembrane region" description="Helical" evidence="5">
    <location>
        <begin position="381"/>
        <end position="399"/>
    </location>
</feature>
<feature type="transmembrane region" description="Helical" evidence="5">
    <location>
        <begin position="110"/>
        <end position="128"/>
    </location>
</feature>
<dbReference type="GO" id="GO:0016020">
    <property type="term" value="C:membrane"/>
    <property type="evidence" value="ECO:0007669"/>
    <property type="project" value="UniProtKB-SubCell"/>
</dbReference>
<comment type="subcellular location">
    <subcellularLocation>
        <location evidence="1">Membrane</location>
        <topology evidence="1">Multi-pass membrane protein</topology>
    </subcellularLocation>
</comment>
<dbReference type="AlphaFoldDB" id="A0A6M3WWG4"/>
<evidence type="ECO:0000256" key="4">
    <source>
        <dbReference type="ARBA" id="ARBA00023136"/>
    </source>
</evidence>
<dbReference type="NCBIfam" id="TIGR01770">
    <property type="entry name" value="NDH_I_N"/>
    <property type="match status" value="1"/>
</dbReference>